<dbReference type="PANTHER" id="PTHR30203:SF25">
    <property type="entry name" value="OUTER MEMBRANE PROTEIN-RELATED"/>
    <property type="match status" value="1"/>
</dbReference>
<comment type="similarity">
    <text evidence="1 2">Belongs to the outer membrane factor (OMF) (TC 1.B.17) family.</text>
</comment>
<proteinExistence type="inferred from homology"/>
<keyword evidence="2" id="KW-0449">Lipoprotein</keyword>
<name>A0ABU7U1N4_9PROT</name>
<dbReference type="SUPFAM" id="SSF56954">
    <property type="entry name" value="Outer membrane efflux proteins (OEP)"/>
    <property type="match status" value="1"/>
</dbReference>
<protein>
    <submittedName>
        <fullName evidence="4">Secretion protein</fullName>
    </submittedName>
</protein>
<evidence type="ECO:0000313" key="4">
    <source>
        <dbReference type="EMBL" id="MEE8657816.1"/>
    </source>
</evidence>
<evidence type="ECO:0000256" key="3">
    <source>
        <dbReference type="SAM" id="Coils"/>
    </source>
</evidence>
<dbReference type="EMBL" id="JAWJZY010000001">
    <property type="protein sequence ID" value="MEE8657816.1"/>
    <property type="molecule type" value="Genomic_DNA"/>
</dbReference>
<keyword evidence="2" id="KW-0472">Membrane</keyword>
<evidence type="ECO:0000256" key="1">
    <source>
        <dbReference type="ARBA" id="ARBA00007613"/>
    </source>
</evidence>
<keyword evidence="2" id="KW-0812">Transmembrane</keyword>
<evidence type="ECO:0000313" key="5">
    <source>
        <dbReference type="Proteomes" id="UP001312908"/>
    </source>
</evidence>
<dbReference type="Proteomes" id="UP001312908">
    <property type="component" value="Unassembled WGS sequence"/>
</dbReference>
<comment type="caution">
    <text evidence="4">The sequence shown here is derived from an EMBL/GenBank/DDBJ whole genome shotgun (WGS) entry which is preliminary data.</text>
</comment>
<organism evidence="4 5">
    <name type="scientific">Sorlinia euscelidii</name>
    <dbReference type="NCBI Taxonomy" id="3081148"/>
    <lineage>
        <taxon>Bacteria</taxon>
        <taxon>Pseudomonadati</taxon>
        <taxon>Pseudomonadota</taxon>
        <taxon>Alphaproteobacteria</taxon>
        <taxon>Acetobacterales</taxon>
        <taxon>Acetobacteraceae</taxon>
        <taxon>Sorlinia</taxon>
    </lineage>
</organism>
<dbReference type="PANTHER" id="PTHR30203">
    <property type="entry name" value="OUTER MEMBRANE CATION EFFLUX PROTEIN"/>
    <property type="match status" value="1"/>
</dbReference>
<dbReference type="InterPro" id="IPR010131">
    <property type="entry name" value="MdtP/NodT-like"/>
</dbReference>
<keyword evidence="2" id="KW-1134">Transmembrane beta strand</keyword>
<gene>
    <name evidence="4" type="ORF">DOFOFD_02150</name>
</gene>
<keyword evidence="2" id="KW-0564">Palmitate</keyword>
<keyword evidence="3" id="KW-0175">Coiled coil</keyword>
<feature type="coiled-coil region" evidence="3">
    <location>
        <begin position="236"/>
        <end position="294"/>
    </location>
</feature>
<dbReference type="Gene3D" id="1.20.1600.10">
    <property type="entry name" value="Outer membrane efflux proteins (OEP)"/>
    <property type="match status" value="1"/>
</dbReference>
<sequence>MKPAHPLILSELPFMKGRCVMRRAYHKLALLPAMALILTSGCVGPTFHRPKPWTPDQYRMPQQGGEAGVTSRTTQDPAAASWWGLFNDPELSSLQSRLASQNLYIQRATTQLAQSRAQLMIAGAGRYPSLSAMGSYQRSQYSTKFFQRALSQIGQNSKDSLGAQNATLLDQSIGNVVVPQLNQWRTGIDAQYELDLWGRVARQYESAKAMLQATDEQRRSVIIAQQADLAYDYLALRGLQEQLRILKENRATAQRTLDLARERQHVGLVTELDVTSAQRQLDTTTAQIAQMEQRVTQQINAINLLLGLPPGSLDDELQRTAGIPVVPPRVPVGLPSDLVRRRPDIRQAEAQLHAAVANIAEAEAEFYPKVTISADFGLQTLSFRDLGFWNARAWNVGPSISLPIFQGGRLRGNLMLTKYAEQTAAITYRQTVLGAWRDVDNALVAYRDEQKRHQGLVSAASAARRALDLAKDQYRSGLVTYLDVLSAQQALLDAEMQVADSSMTVAANLARLYNALGGGWENIAPEEAAKSALTPKTYDKLTSR</sequence>
<dbReference type="Gene3D" id="2.20.200.10">
    <property type="entry name" value="Outer membrane efflux proteins (OEP)"/>
    <property type="match status" value="1"/>
</dbReference>
<keyword evidence="5" id="KW-1185">Reference proteome</keyword>
<accession>A0ABU7U1N4</accession>
<dbReference type="Pfam" id="PF02321">
    <property type="entry name" value="OEP"/>
    <property type="match status" value="2"/>
</dbReference>
<dbReference type="NCBIfam" id="TIGR01845">
    <property type="entry name" value="outer_NodT"/>
    <property type="match status" value="1"/>
</dbReference>
<reference evidence="4 5" key="1">
    <citation type="submission" date="2023-10" db="EMBL/GenBank/DDBJ databases">
        <title>Sorlinia euscelidii gen. nov., sp. nov., an acetic acid bacteria isolated from the gut of Euscelidius variegatus emitter.</title>
        <authorList>
            <person name="Michoud G."/>
            <person name="Marasco R."/>
            <person name="Seferji K."/>
            <person name="Gonella E."/>
            <person name="Garuglieri E."/>
            <person name="Alma A."/>
            <person name="Mapelli F."/>
            <person name="Borin S."/>
            <person name="Daffonchio D."/>
            <person name="Crotti E."/>
        </authorList>
    </citation>
    <scope>NUCLEOTIDE SEQUENCE [LARGE SCALE GENOMIC DNA]</scope>
    <source>
        <strain evidence="4 5">EV16P</strain>
    </source>
</reference>
<comment type="subcellular location">
    <subcellularLocation>
        <location evidence="2">Cell membrane</location>
        <topology evidence="2">Lipid-anchor</topology>
    </subcellularLocation>
</comment>
<evidence type="ECO:0000256" key="2">
    <source>
        <dbReference type="RuleBase" id="RU362097"/>
    </source>
</evidence>
<dbReference type="InterPro" id="IPR003423">
    <property type="entry name" value="OMP_efflux"/>
</dbReference>